<dbReference type="EMBL" id="VJMH01000168">
    <property type="protein sequence ID" value="KAF0718223.1"/>
    <property type="molecule type" value="Genomic_DNA"/>
</dbReference>
<dbReference type="Proteomes" id="UP000332933">
    <property type="component" value="Unassembled WGS sequence"/>
</dbReference>
<evidence type="ECO:0000313" key="3">
    <source>
        <dbReference type="EMBL" id="VFT79039.1"/>
    </source>
</evidence>
<protein>
    <submittedName>
        <fullName evidence="3">Aste57867_1831 protein</fullName>
    </submittedName>
</protein>
<organism evidence="3 4">
    <name type="scientific">Aphanomyces stellatus</name>
    <dbReference type="NCBI Taxonomy" id="120398"/>
    <lineage>
        <taxon>Eukaryota</taxon>
        <taxon>Sar</taxon>
        <taxon>Stramenopiles</taxon>
        <taxon>Oomycota</taxon>
        <taxon>Saprolegniomycetes</taxon>
        <taxon>Saprolegniales</taxon>
        <taxon>Verrucalvaceae</taxon>
        <taxon>Aphanomyces</taxon>
    </lineage>
</organism>
<keyword evidence="1" id="KW-0812">Transmembrane</keyword>
<dbReference type="AlphaFoldDB" id="A0A485K9M9"/>
<keyword evidence="4" id="KW-1185">Reference proteome</keyword>
<proteinExistence type="predicted"/>
<evidence type="ECO:0000313" key="2">
    <source>
        <dbReference type="EMBL" id="KAF0718223.1"/>
    </source>
</evidence>
<accession>A0A485K9M9</accession>
<gene>
    <name evidence="3" type="primary">Aste57867_1831</name>
    <name evidence="2" type="ORF">As57867_001829</name>
    <name evidence="3" type="ORF">ASTE57867_1831</name>
</gene>
<sequence>MLADEITHTASFRSLAHVEDATDATASRDEILTKTNRTMRIIFWLILLVGIGATFVWRFGFHPPRPYEITKPPPASIDAACQYCAARVNLTLSPMCPGMEVIPGTFPNTGMIFCPGFATPCCCPPHERKPLDYSDYSVMCASPVASTSCICRYQATSDDGLTDFVFTLCMLLGIAIVLVVAWVWCCVWSCRIRRLKQSLPE</sequence>
<feature type="transmembrane region" description="Helical" evidence="1">
    <location>
        <begin position="164"/>
        <end position="187"/>
    </location>
</feature>
<evidence type="ECO:0000256" key="1">
    <source>
        <dbReference type="SAM" id="Phobius"/>
    </source>
</evidence>
<reference evidence="2" key="2">
    <citation type="submission" date="2019-06" db="EMBL/GenBank/DDBJ databases">
        <title>Genomics analysis of Aphanomyces spp. identifies a new class of oomycete effector associated with host adaptation.</title>
        <authorList>
            <person name="Gaulin E."/>
        </authorList>
    </citation>
    <scope>NUCLEOTIDE SEQUENCE</scope>
    <source>
        <strain evidence="2">CBS 578.67</strain>
    </source>
</reference>
<dbReference type="OrthoDB" id="86372at2759"/>
<keyword evidence="1" id="KW-1133">Transmembrane helix</keyword>
<evidence type="ECO:0000313" key="4">
    <source>
        <dbReference type="Proteomes" id="UP000332933"/>
    </source>
</evidence>
<feature type="transmembrane region" description="Helical" evidence="1">
    <location>
        <begin position="41"/>
        <end position="60"/>
    </location>
</feature>
<name>A0A485K9M9_9STRA</name>
<dbReference type="EMBL" id="CAADRA010000168">
    <property type="protein sequence ID" value="VFT79039.1"/>
    <property type="molecule type" value="Genomic_DNA"/>
</dbReference>
<keyword evidence="1" id="KW-0472">Membrane</keyword>
<reference evidence="3 4" key="1">
    <citation type="submission" date="2019-03" db="EMBL/GenBank/DDBJ databases">
        <authorList>
            <person name="Gaulin E."/>
            <person name="Dumas B."/>
        </authorList>
    </citation>
    <scope>NUCLEOTIDE SEQUENCE [LARGE SCALE GENOMIC DNA]</scope>
    <source>
        <strain evidence="3">CBS 568.67</strain>
    </source>
</reference>